<protein>
    <submittedName>
        <fullName evidence="1">Uncharacterized protein</fullName>
    </submittedName>
</protein>
<accession>A0A5N6T298</accession>
<sequence length="82" mass="9520">MYTELAALRLQRMLTIYIHSAHTWEVTRMRSTRYSGKTNQEAEVYPSNPASPICPLPHIHWLNDRRFPPSTPPIRSCTLPKS</sequence>
<reference evidence="1 2" key="1">
    <citation type="submission" date="2019-04" db="EMBL/GenBank/DDBJ databases">
        <title>Friends and foes A comparative genomics study of 23 Aspergillus species from section Flavi.</title>
        <authorList>
            <consortium name="DOE Joint Genome Institute"/>
            <person name="Kjaerbolling I."/>
            <person name="Vesth T."/>
            <person name="Frisvad J.C."/>
            <person name="Nybo J.L."/>
            <person name="Theobald S."/>
            <person name="Kildgaard S."/>
            <person name="Isbrandt T."/>
            <person name="Kuo A."/>
            <person name="Sato A."/>
            <person name="Lyhne E.K."/>
            <person name="Kogle M.E."/>
            <person name="Wiebenga A."/>
            <person name="Kun R.S."/>
            <person name="Lubbers R.J."/>
            <person name="Makela M.R."/>
            <person name="Barry K."/>
            <person name="Chovatia M."/>
            <person name="Clum A."/>
            <person name="Daum C."/>
            <person name="Haridas S."/>
            <person name="He G."/>
            <person name="LaButti K."/>
            <person name="Lipzen A."/>
            <person name="Mondo S."/>
            <person name="Riley R."/>
            <person name="Salamov A."/>
            <person name="Simmons B.A."/>
            <person name="Magnuson J.K."/>
            <person name="Henrissat B."/>
            <person name="Mortensen U.H."/>
            <person name="Larsen T.O."/>
            <person name="Devries R.P."/>
            <person name="Grigoriev I.V."/>
            <person name="Machida M."/>
            <person name="Baker S.E."/>
            <person name="Andersen M.R."/>
        </authorList>
    </citation>
    <scope>NUCLEOTIDE SEQUENCE [LARGE SCALE GENOMIC DNA]</scope>
    <source>
        <strain evidence="1 2">CBS 117625</strain>
    </source>
</reference>
<dbReference type="GeneID" id="43636290"/>
<proteinExistence type="predicted"/>
<dbReference type="AlphaFoldDB" id="A0A5N6T298"/>
<evidence type="ECO:0000313" key="1">
    <source>
        <dbReference type="EMBL" id="KAE8140410.1"/>
    </source>
</evidence>
<gene>
    <name evidence="1" type="ORF">BDV38DRAFT_18110</name>
</gene>
<name>A0A5N6T298_ASPPS</name>
<organism evidence="1 2">
    <name type="scientific">Aspergillus pseudotamarii</name>
    <dbReference type="NCBI Taxonomy" id="132259"/>
    <lineage>
        <taxon>Eukaryota</taxon>
        <taxon>Fungi</taxon>
        <taxon>Dikarya</taxon>
        <taxon>Ascomycota</taxon>
        <taxon>Pezizomycotina</taxon>
        <taxon>Eurotiomycetes</taxon>
        <taxon>Eurotiomycetidae</taxon>
        <taxon>Eurotiales</taxon>
        <taxon>Aspergillaceae</taxon>
        <taxon>Aspergillus</taxon>
        <taxon>Aspergillus subgen. Circumdati</taxon>
    </lineage>
</organism>
<dbReference type="Proteomes" id="UP000325672">
    <property type="component" value="Unassembled WGS sequence"/>
</dbReference>
<dbReference type="RefSeq" id="XP_031916473.1">
    <property type="nucleotide sequence ID" value="XM_032052080.1"/>
</dbReference>
<dbReference type="EMBL" id="ML743561">
    <property type="protein sequence ID" value="KAE8140410.1"/>
    <property type="molecule type" value="Genomic_DNA"/>
</dbReference>
<evidence type="ECO:0000313" key="2">
    <source>
        <dbReference type="Proteomes" id="UP000325672"/>
    </source>
</evidence>
<keyword evidence="2" id="KW-1185">Reference proteome</keyword>